<name>A0A812IPQ7_SYMPI</name>
<organism evidence="1 2">
    <name type="scientific">Symbiodinium pilosum</name>
    <name type="common">Dinoflagellate</name>
    <dbReference type="NCBI Taxonomy" id="2952"/>
    <lineage>
        <taxon>Eukaryota</taxon>
        <taxon>Sar</taxon>
        <taxon>Alveolata</taxon>
        <taxon>Dinophyceae</taxon>
        <taxon>Suessiales</taxon>
        <taxon>Symbiodiniaceae</taxon>
        <taxon>Symbiodinium</taxon>
    </lineage>
</organism>
<protein>
    <submittedName>
        <fullName evidence="1">DHRS13 protein</fullName>
    </submittedName>
</protein>
<keyword evidence="2" id="KW-1185">Reference proteome</keyword>
<dbReference type="Proteomes" id="UP000649617">
    <property type="component" value="Unassembled WGS sequence"/>
</dbReference>
<sequence>ESEEILRDRLVPLLRMVDKPEQMAKIVDQADACVLITLLRGVRAEALAKVVNGFCEEDFKEQGQVIRLLQALNNDPDLAKDKIVPLMDKGEPGKIVRLVQGISAEKLLAVLGSTEADGVLRLLENTNADFAVRLFQLPVDSVIASMAGGFADVMADQKIADLVKHSTDTLQAGLAQADGVLARGMQARGADPNTGYKFGDLTRGLLSMGQESLEKGKELVELHSKPLQE</sequence>
<dbReference type="EMBL" id="CAJNIZ010000402">
    <property type="protein sequence ID" value="CAE7161145.1"/>
    <property type="molecule type" value="Genomic_DNA"/>
</dbReference>
<comment type="caution">
    <text evidence="1">The sequence shown here is derived from an EMBL/GenBank/DDBJ whole genome shotgun (WGS) entry which is preliminary data.</text>
</comment>
<feature type="non-terminal residue" evidence="1">
    <location>
        <position position="1"/>
    </location>
</feature>
<reference evidence="1" key="1">
    <citation type="submission" date="2021-02" db="EMBL/GenBank/DDBJ databases">
        <authorList>
            <person name="Dougan E. K."/>
            <person name="Rhodes N."/>
            <person name="Thang M."/>
            <person name="Chan C."/>
        </authorList>
    </citation>
    <scope>NUCLEOTIDE SEQUENCE</scope>
</reference>
<proteinExistence type="predicted"/>
<dbReference type="AlphaFoldDB" id="A0A812IPQ7"/>
<dbReference type="OrthoDB" id="414586at2759"/>
<evidence type="ECO:0000313" key="2">
    <source>
        <dbReference type="Proteomes" id="UP000649617"/>
    </source>
</evidence>
<gene>
    <name evidence="1" type="primary">DHRS13</name>
    <name evidence="1" type="ORF">SPIL2461_LOCUS513</name>
</gene>
<accession>A0A812IPQ7</accession>
<evidence type="ECO:0000313" key="1">
    <source>
        <dbReference type="EMBL" id="CAE7161145.1"/>
    </source>
</evidence>
<feature type="non-terminal residue" evidence="1">
    <location>
        <position position="229"/>
    </location>
</feature>